<gene>
    <name evidence="2" type="ORF">M8C21_016228</name>
</gene>
<evidence type="ECO:0000256" key="1">
    <source>
        <dbReference type="SAM" id="SignalP"/>
    </source>
</evidence>
<evidence type="ECO:0000313" key="2">
    <source>
        <dbReference type="EMBL" id="KAI7727788.1"/>
    </source>
</evidence>
<feature type="chain" id="PRO_5042282696" evidence="1">
    <location>
        <begin position="26"/>
        <end position="167"/>
    </location>
</feature>
<organism evidence="2 3">
    <name type="scientific">Ambrosia artemisiifolia</name>
    <name type="common">Common ragweed</name>
    <dbReference type="NCBI Taxonomy" id="4212"/>
    <lineage>
        <taxon>Eukaryota</taxon>
        <taxon>Viridiplantae</taxon>
        <taxon>Streptophyta</taxon>
        <taxon>Embryophyta</taxon>
        <taxon>Tracheophyta</taxon>
        <taxon>Spermatophyta</taxon>
        <taxon>Magnoliopsida</taxon>
        <taxon>eudicotyledons</taxon>
        <taxon>Gunneridae</taxon>
        <taxon>Pentapetalae</taxon>
        <taxon>asterids</taxon>
        <taxon>campanulids</taxon>
        <taxon>Asterales</taxon>
        <taxon>Asteraceae</taxon>
        <taxon>Asteroideae</taxon>
        <taxon>Heliantheae alliance</taxon>
        <taxon>Heliantheae</taxon>
        <taxon>Ambrosia</taxon>
    </lineage>
</organism>
<dbReference type="AlphaFoldDB" id="A0AAD5BQJ2"/>
<dbReference type="EMBL" id="JAMZMK010011317">
    <property type="protein sequence ID" value="KAI7727788.1"/>
    <property type="molecule type" value="Genomic_DNA"/>
</dbReference>
<accession>A0AAD5BQJ2</accession>
<feature type="signal peptide" evidence="1">
    <location>
        <begin position="1"/>
        <end position="25"/>
    </location>
</feature>
<keyword evidence="1" id="KW-0732">Signal</keyword>
<name>A0AAD5BQJ2_AMBAR</name>
<sequence>PHPFIYVPSVLSSLFFLLSSPSLNNRPPLPGKKKTCPRRKVVGSLLLTSGHDLSSVVTCRLHRLHGVDGDGPPYVVCGGGLTVPVRRWYRALIATTKMQKTRFAALINGMILAHSSPAISISAQENRLLAIFSGSGHLRGEELMDCMEFKSFVRSRCDLVKNDDGKE</sequence>
<reference evidence="2" key="1">
    <citation type="submission" date="2022-06" db="EMBL/GenBank/DDBJ databases">
        <title>Uncovering the hologenomic basis of an extraordinary plant invasion.</title>
        <authorList>
            <person name="Bieker V.C."/>
            <person name="Martin M.D."/>
            <person name="Gilbert T."/>
            <person name="Hodgins K."/>
            <person name="Battlay P."/>
            <person name="Petersen B."/>
            <person name="Wilson J."/>
        </authorList>
    </citation>
    <scope>NUCLEOTIDE SEQUENCE</scope>
    <source>
        <strain evidence="2">AA19_3_7</strain>
        <tissue evidence="2">Leaf</tissue>
    </source>
</reference>
<feature type="non-terminal residue" evidence="2">
    <location>
        <position position="167"/>
    </location>
</feature>
<keyword evidence="3" id="KW-1185">Reference proteome</keyword>
<protein>
    <submittedName>
        <fullName evidence="2">Uncharacterized protein</fullName>
    </submittedName>
</protein>
<comment type="caution">
    <text evidence="2">The sequence shown here is derived from an EMBL/GenBank/DDBJ whole genome shotgun (WGS) entry which is preliminary data.</text>
</comment>
<proteinExistence type="predicted"/>
<evidence type="ECO:0000313" key="3">
    <source>
        <dbReference type="Proteomes" id="UP001206925"/>
    </source>
</evidence>
<dbReference type="Proteomes" id="UP001206925">
    <property type="component" value="Unassembled WGS sequence"/>
</dbReference>